<evidence type="ECO:0000313" key="2">
    <source>
        <dbReference type="EMBL" id="GBM99976.1"/>
    </source>
</evidence>
<feature type="region of interest" description="Disordered" evidence="1">
    <location>
        <begin position="86"/>
        <end position="108"/>
    </location>
</feature>
<dbReference type="EMBL" id="BGPR01004469">
    <property type="protein sequence ID" value="GBM99976.1"/>
    <property type="molecule type" value="Genomic_DNA"/>
</dbReference>
<dbReference type="Proteomes" id="UP000499080">
    <property type="component" value="Unassembled WGS sequence"/>
</dbReference>
<keyword evidence="3" id="KW-1185">Reference proteome</keyword>
<sequence length="108" mass="12588">MPYNSVRFRLALIGHSNTNARRANQCSEFQRDTRRSKALAHITSPHNHHGCRSICSICKPTYRNQHRRNQSQDRGATSRRLIEYRQWFGNAKPPDNSSVIQSDENHLM</sequence>
<name>A0A4Y2KEI6_ARAVE</name>
<reference evidence="2 3" key="1">
    <citation type="journal article" date="2019" name="Sci. Rep.">
        <title>Orb-weaving spider Araneus ventricosus genome elucidates the spidroin gene catalogue.</title>
        <authorList>
            <person name="Kono N."/>
            <person name="Nakamura H."/>
            <person name="Ohtoshi R."/>
            <person name="Moran D.A.P."/>
            <person name="Shinohara A."/>
            <person name="Yoshida Y."/>
            <person name="Fujiwara M."/>
            <person name="Mori M."/>
            <person name="Tomita M."/>
            <person name="Arakawa K."/>
        </authorList>
    </citation>
    <scope>NUCLEOTIDE SEQUENCE [LARGE SCALE GENOMIC DNA]</scope>
</reference>
<evidence type="ECO:0000313" key="3">
    <source>
        <dbReference type="Proteomes" id="UP000499080"/>
    </source>
</evidence>
<evidence type="ECO:0000256" key="1">
    <source>
        <dbReference type="SAM" id="MobiDB-lite"/>
    </source>
</evidence>
<accession>A0A4Y2KEI6</accession>
<proteinExistence type="predicted"/>
<protein>
    <submittedName>
        <fullName evidence="2">Uncharacterized protein</fullName>
    </submittedName>
</protein>
<comment type="caution">
    <text evidence="2">The sequence shown here is derived from an EMBL/GenBank/DDBJ whole genome shotgun (WGS) entry which is preliminary data.</text>
</comment>
<gene>
    <name evidence="2" type="ORF">AVEN_187270_1</name>
</gene>
<organism evidence="2 3">
    <name type="scientific">Araneus ventricosus</name>
    <name type="common">Orbweaver spider</name>
    <name type="synonym">Epeira ventricosa</name>
    <dbReference type="NCBI Taxonomy" id="182803"/>
    <lineage>
        <taxon>Eukaryota</taxon>
        <taxon>Metazoa</taxon>
        <taxon>Ecdysozoa</taxon>
        <taxon>Arthropoda</taxon>
        <taxon>Chelicerata</taxon>
        <taxon>Arachnida</taxon>
        <taxon>Araneae</taxon>
        <taxon>Araneomorphae</taxon>
        <taxon>Entelegynae</taxon>
        <taxon>Araneoidea</taxon>
        <taxon>Araneidae</taxon>
        <taxon>Araneus</taxon>
    </lineage>
</organism>
<dbReference type="AlphaFoldDB" id="A0A4Y2KEI6"/>